<dbReference type="Gene3D" id="2.160.10.10">
    <property type="entry name" value="Hexapeptide repeat proteins"/>
    <property type="match status" value="1"/>
</dbReference>
<dbReference type="PANTHER" id="PTHR23416:SF78">
    <property type="entry name" value="LIPOPOLYSACCHARIDE BIOSYNTHESIS O-ACETYL TRANSFERASE WBBJ-RELATED"/>
    <property type="match status" value="1"/>
</dbReference>
<sequence length="265" mass="29861">MKLDRNLKLLLSSGKPGISVLGSCVIGHTRRCSRTDVEPGVCISQGVHLETGFLGCGSFIGENTRILFTREIGRFVTIGENCLIGARVLETPNTISTSYPVREKDLPWCRDWLPVKDSWKEKVPIERTVIGNDVFVGDRCTIPQGIKVGDGAVLYPGTVPREDVPPYGILQGNPGQLTGFRFSQEEIRRFLELGWWDCGTRLINEIPVKEKEHMSLILEKMKEMQGKTPPLPKGETCLSFQHREYTGMIYLKEKDRQTLLQQFPV</sequence>
<dbReference type="InterPro" id="IPR051159">
    <property type="entry name" value="Hexapeptide_acetyltransf"/>
</dbReference>
<dbReference type="PANTHER" id="PTHR23416">
    <property type="entry name" value="SIALIC ACID SYNTHASE-RELATED"/>
    <property type="match status" value="1"/>
</dbReference>
<gene>
    <name evidence="1" type="ORF">H9738_07615</name>
</gene>
<reference evidence="1" key="1">
    <citation type="journal article" date="2021" name="PeerJ">
        <title>Extensive microbial diversity within the chicken gut microbiome revealed by metagenomics and culture.</title>
        <authorList>
            <person name="Gilroy R."/>
            <person name="Ravi A."/>
            <person name="Getino M."/>
            <person name="Pursley I."/>
            <person name="Horton D.L."/>
            <person name="Alikhan N.F."/>
            <person name="Baker D."/>
            <person name="Gharbi K."/>
            <person name="Hall N."/>
            <person name="Watson M."/>
            <person name="Adriaenssens E.M."/>
            <person name="Foster-Nyarko E."/>
            <person name="Jarju S."/>
            <person name="Secka A."/>
            <person name="Antonio M."/>
            <person name="Oren A."/>
            <person name="Chaudhuri R.R."/>
            <person name="La Ragione R."/>
            <person name="Hildebrand F."/>
            <person name="Pallen M.J."/>
        </authorList>
    </citation>
    <scope>NUCLEOTIDE SEQUENCE</scope>
    <source>
        <strain evidence="1">ChiHjej12B11-1927</strain>
    </source>
</reference>
<dbReference type="InterPro" id="IPR001451">
    <property type="entry name" value="Hexapep"/>
</dbReference>
<proteinExistence type="predicted"/>
<dbReference type="AlphaFoldDB" id="A0A9D1VMC5"/>
<evidence type="ECO:0000313" key="1">
    <source>
        <dbReference type="EMBL" id="HIX37719.1"/>
    </source>
</evidence>
<accession>A0A9D1VMC5</accession>
<dbReference type="SUPFAM" id="SSF51161">
    <property type="entry name" value="Trimeric LpxA-like enzymes"/>
    <property type="match status" value="1"/>
</dbReference>
<dbReference type="EMBL" id="DXFG01000151">
    <property type="protein sequence ID" value="HIX37719.1"/>
    <property type="molecule type" value="Genomic_DNA"/>
</dbReference>
<dbReference type="Proteomes" id="UP000824230">
    <property type="component" value="Unassembled WGS sequence"/>
</dbReference>
<name>A0A9D1VMC5_9FIRM</name>
<organism evidence="1 2">
    <name type="scientific">Candidatus Blautia pullistercoris</name>
    <dbReference type="NCBI Taxonomy" id="2838499"/>
    <lineage>
        <taxon>Bacteria</taxon>
        <taxon>Bacillati</taxon>
        <taxon>Bacillota</taxon>
        <taxon>Clostridia</taxon>
        <taxon>Lachnospirales</taxon>
        <taxon>Lachnospiraceae</taxon>
        <taxon>Blautia</taxon>
    </lineage>
</organism>
<comment type="caution">
    <text evidence="1">The sequence shown here is derived from an EMBL/GenBank/DDBJ whole genome shotgun (WGS) entry which is preliminary data.</text>
</comment>
<reference evidence="1" key="2">
    <citation type="submission" date="2021-04" db="EMBL/GenBank/DDBJ databases">
        <authorList>
            <person name="Gilroy R."/>
        </authorList>
    </citation>
    <scope>NUCLEOTIDE SEQUENCE</scope>
    <source>
        <strain evidence="1">ChiHjej12B11-1927</strain>
    </source>
</reference>
<evidence type="ECO:0000313" key="2">
    <source>
        <dbReference type="Proteomes" id="UP000824230"/>
    </source>
</evidence>
<dbReference type="InterPro" id="IPR011004">
    <property type="entry name" value="Trimer_LpxA-like_sf"/>
</dbReference>
<dbReference type="Pfam" id="PF14602">
    <property type="entry name" value="Hexapep_2"/>
    <property type="match status" value="1"/>
</dbReference>
<dbReference type="Pfam" id="PF00132">
    <property type="entry name" value="Hexapep"/>
    <property type="match status" value="1"/>
</dbReference>
<protein>
    <submittedName>
        <fullName evidence="1">Uncharacterized protein</fullName>
    </submittedName>
</protein>